<dbReference type="InterPro" id="IPR018497">
    <property type="entry name" value="Peptidase_M13_C"/>
</dbReference>
<feature type="domain" description="Peptidase M13 N-terminal" evidence="10">
    <location>
        <begin position="74"/>
        <end position="461"/>
    </location>
</feature>
<keyword evidence="8" id="KW-0732">Signal</keyword>
<dbReference type="PANTHER" id="PTHR11733">
    <property type="entry name" value="ZINC METALLOPROTEASE FAMILY M13 NEPRILYSIN-RELATED"/>
    <property type="match status" value="1"/>
</dbReference>
<keyword evidence="3" id="KW-0479">Metal-binding</keyword>
<evidence type="ECO:0000256" key="8">
    <source>
        <dbReference type="SAM" id="SignalP"/>
    </source>
</evidence>
<evidence type="ECO:0000256" key="1">
    <source>
        <dbReference type="ARBA" id="ARBA00001947"/>
    </source>
</evidence>
<feature type="signal peptide" evidence="8">
    <location>
        <begin position="1"/>
        <end position="25"/>
    </location>
</feature>
<keyword evidence="6" id="KW-0482">Metalloprotease</keyword>
<evidence type="ECO:0000313" key="11">
    <source>
        <dbReference type="EMBL" id="MCY1078265.1"/>
    </source>
</evidence>
<dbReference type="PROSITE" id="PS51885">
    <property type="entry name" value="NEPRILYSIN"/>
    <property type="match status" value="1"/>
</dbReference>
<protein>
    <submittedName>
        <fullName evidence="11">M13 family metallopeptidase</fullName>
    </submittedName>
</protein>
<dbReference type="SUPFAM" id="SSF55486">
    <property type="entry name" value="Metalloproteases ('zincins'), catalytic domain"/>
    <property type="match status" value="1"/>
</dbReference>
<dbReference type="CDD" id="cd08662">
    <property type="entry name" value="M13"/>
    <property type="match status" value="1"/>
</dbReference>
<accession>A0ABT4A9G4</accession>
<reference evidence="11 12" key="1">
    <citation type="submission" date="2022-11" db="EMBL/GenBank/DDBJ databases">
        <title>Minimal conservation of predation-associated metabolite biosynthetic gene clusters underscores biosynthetic potential of Myxococcota including descriptions for ten novel species: Archangium lansinium sp. nov., Myxococcus landrumus sp. nov., Nannocystis bai.</title>
        <authorList>
            <person name="Ahearne A."/>
            <person name="Stevens C."/>
            <person name="Phillips K."/>
        </authorList>
    </citation>
    <scope>NUCLEOTIDE SEQUENCE [LARGE SCALE GENOMIC DNA]</scope>
    <source>
        <strain evidence="11 12">MIWBW</strain>
    </source>
</reference>
<comment type="caution">
    <text evidence="11">The sequence shown here is derived from an EMBL/GenBank/DDBJ whole genome shotgun (WGS) entry which is preliminary data.</text>
</comment>
<evidence type="ECO:0000256" key="5">
    <source>
        <dbReference type="ARBA" id="ARBA00022833"/>
    </source>
</evidence>
<dbReference type="Gene3D" id="1.10.1380.10">
    <property type="entry name" value="Neutral endopeptidase , domain2"/>
    <property type="match status" value="1"/>
</dbReference>
<dbReference type="Proteomes" id="UP001207654">
    <property type="component" value="Unassembled WGS sequence"/>
</dbReference>
<gene>
    <name evidence="11" type="ORF">OV287_27690</name>
</gene>
<evidence type="ECO:0000256" key="3">
    <source>
        <dbReference type="ARBA" id="ARBA00022723"/>
    </source>
</evidence>
<dbReference type="RefSeq" id="WP_267537054.1">
    <property type="nucleotide sequence ID" value="NZ_JAPNKA010000001.1"/>
</dbReference>
<feature type="compositionally biased region" description="Low complexity" evidence="7">
    <location>
        <begin position="38"/>
        <end position="55"/>
    </location>
</feature>
<comment type="cofactor">
    <cofactor evidence="1">
        <name>Zn(2+)</name>
        <dbReference type="ChEBI" id="CHEBI:29105"/>
    </cofactor>
</comment>
<dbReference type="PROSITE" id="PS51257">
    <property type="entry name" value="PROKAR_LIPOPROTEIN"/>
    <property type="match status" value="1"/>
</dbReference>
<evidence type="ECO:0000256" key="2">
    <source>
        <dbReference type="ARBA" id="ARBA00022670"/>
    </source>
</evidence>
<feature type="chain" id="PRO_5047057427" evidence="8">
    <location>
        <begin position="26"/>
        <end position="716"/>
    </location>
</feature>
<keyword evidence="12" id="KW-1185">Reference proteome</keyword>
<dbReference type="Gene3D" id="3.40.390.10">
    <property type="entry name" value="Collagenase (Catalytic Domain)"/>
    <property type="match status" value="1"/>
</dbReference>
<proteinExistence type="predicted"/>
<dbReference type="InterPro" id="IPR042089">
    <property type="entry name" value="Peptidase_M13_dom_2"/>
</dbReference>
<dbReference type="PRINTS" id="PR00786">
    <property type="entry name" value="NEPRILYSIN"/>
</dbReference>
<dbReference type="PANTHER" id="PTHR11733:SF211">
    <property type="entry name" value="OLIGOPEPTIDASE LIPOPROTEIN M13 FAMILY"/>
    <property type="match status" value="1"/>
</dbReference>
<evidence type="ECO:0000259" key="10">
    <source>
        <dbReference type="Pfam" id="PF05649"/>
    </source>
</evidence>
<dbReference type="Pfam" id="PF05649">
    <property type="entry name" value="Peptidase_M13_N"/>
    <property type="match status" value="1"/>
</dbReference>
<evidence type="ECO:0000313" key="12">
    <source>
        <dbReference type="Proteomes" id="UP001207654"/>
    </source>
</evidence>
<sequence length="716" mass="79037">MTSRNRRIPSATRVVLTASASALLAACATSAPMDKPAEPAQVKPAAEAPAAPSARPTYGSFGVDTAGMDTSVAPGDSFFRFVNGTWLEKTEIPADRSSYGMFTKLAEEASRRTRELIENAASANAPEGSEVRKLGDVFASFMDEAAIEAKGLAPLKPELDRIVAINTRKELAAALGETLRTDVDALNTGDVTTSRLFGLWVTEDLNEPSRYAAYLLQGGLGLPDRDYYLVDNARFTEVRQKYQQHIAAMLTLAGIPDAEAKAKRIFELERNIARVHWTQVDTQDVTKVNNPWPRNELAKRAPGLDWEAYLGAAGLGQQREFIIWQPSALTGISKLVGSEPVQTWKDYLTFHTIARAAPFLPKAFVDESFAFHGRVLSGTKQQRERWKRGVDVTGEAMGEAIGKLYVEKYFPPEAKAEADKMVRNIVAALGQRIDTLAWMSPETKARAKEKLGTLQVGIGHPEKWRDYSGLEVVRGDAYGNAQRAWRFEYQRNLNKLGKPVDRSEWFMVPQLVNALNSPQQNSIIFPAAILQPPFFDPNADPAVNYGGIGSVIGHEIVHSFDDVGAQFDARGKLANWWTKEDAEKFKAAGQELAAQYSAYRPLPDLAINGELTLGENIADIAGVAIALDGYRLSLGGKPAPVLDNFSGEQRFFLGFGQVWRNKYREPTLRRILLTDGHSPSEYRASTVRNIDAWYQAFGAAPGQTLYLAPEQRVRIW</sequence>
<keyword evidence="2" id="KW-0645">Protease</keyword>
<dbReference type="InterPro" id="IPR008753">
    <property type="entry name" value="Peptidase_M13_N"/>
</dbReference>
<dbReference type="InterPro" id="IPR024079">
    <property type="entry name" value="MetalloPept_cat_dom_sf"/>
</dbReference>
<evidence type="ECO:0000256" key="6">
    <source>
        <dbReference type="ARBA" id="ARBA00023049"/>
    </source>
</evidence>
<dbReference type="InterPro" id="IPR000718">
    <property type="entry name" value="Peptidase_M13"/>
</dbReference>
<evidence type="ECO:0000256" key="7">
    <source>
        <dbReference type="SAM" id="MobiDB-lite"/>
    </source>
</evidence>
<keyword evidence="5" id="KW-0862">Zinc</keyword>
<evidence type="ECO:0000259" key="9">
    <source>
        <dbReference type="Pfam" id="PF01431"/>
    </source>
</evidence>
<dbReference type="EMBL" id="JAPNKA010000001">
    <property type="protein sequence ID" value="MCY1078265.1"/>
    <property type="molecule type" value="Genomic_DNA"/>
</dbReference>
<keyword evidence="4" id="KW-0378">Hydrolase</keyword>
<feature type="region of interest" description="Disordered" evidence="7">
    <location>
        <begin position="34"/>
        <end position="55"/>
    </location>
</feature>
<organism evidence="11 12">
    <name type="scientific">Archangium lansingense</name>
    <dbReference type="NCBI Taxonomy" id="2995310"/>
    <lineage>
        <taxon>Bacteria</taxon>
        <taxon>Pseudomonadati</taxon>
        <taxon>Myxococcota</taxon>
        <taxon>Myxococcia</taxon>
        <taxon>Myxococcales</taxon>
        <taxon>Cystobacterineae</taxon>
        <taxon>Archangiaceae</taxon>
        <taxon>Archangium</taxon>
    </lineage>
</organism>
<name>A0ABT4A9G4_9BACT</name>
<feature type="domain" description="Peptidase M13 C-terminal" evidence="9">
    <location>
        <begin position="513"/>
        <end position="713"/>
    </location>
</feature>
<evidence type="ECO:0000256" key="4">
    <source>
        <dbReference type="ARBA" id="ARBA00022801"/>
    </source>
</evidence>
<dbReference type="Pfam" id="PF01431">
    <property type="entry name" value="Peptidase_M13"/>
    <property type="match status" value="1"/>
</dbReference>